<dbReference type="InterPro" id="IPR002182">
    <property type="entry name" value="NB-ARC"/>
</dbReference>
<evidence type="ECO:0000313" key="17">
    <source>
        <dbReference type="RefSeq" id="XP_060670305.1"/>
    </source>
</evidence>
<gene>
    <name evidence="14 15 16 17 18 19 20" type="primary">LOC107406875</name>
</gene>
<sequence>MQISCLAVGLKKVAPTCKEGVLLDVVPSIIQKLGSEAVKEIGKFWDLKKEFEKLEKTMDALVAVILDAEAKRIHNHKIKHWLERLEDAVDDVDNLVDEFQTEALGRQVMTGNEITKKVRVFFSSSNQIAFHVKMSRKLEKIKETLKDIKEDSSLSSSIPLPQETYTEYVNRETHSFVRDEQVIGRDDDKMNIIELLLSFDSQDNNNVSVLPLVGIGGLGKTTLAQLVFNDEMVVKHFELRMWVCISNEFDLKIILEKILKSQGPSLDDLQSSLRKKLNGKKYLLVLDDVWNEDREKWLKLKTLLMDGSQGSTILITTRSEVVARVTQTVCPYYLQGLDKNKSWSLFKRVAFEREQEPCNSNIVRIGEEIVENCKGVPLAIRAIGSILYGNNLESDWVSFKINKLAKLPQHQTDLLPTLQLSYDCLPSHLKQSFSYCRLFPKDHNIDVQKLIKLWMAQGFVKSSNQNECLEDIGYGCFIDLHWRSFFQEVRKDDWGIVKYCKMHDLMHDLAISVAGKQSVMVDKNTENVNFCKKICHVSFDFQSDWMPSKLLMSLFDRKERVRTLLLARQVIDSQRSCDAILSNFECLRALDLEALYIKTLPNSFDKIKHLRYLDLSYNKMKLLPSSITRLYNLQTLILVGCSELLSLPRHLKYLINLRHLLIDGCCKLTHMPRGLGQLTSISTLDVFVMADKNSKSTDAAGWAELSQLYNLRGKLVISNLAHNLHGDAANSEVANLKEKVHLQSLHLQWTDDVNDHDDEMLLGGLQPYSDLKALQVDGYMGVKFATWLSLLTNLVSLKLQFCRNLQELPSLDQSMSHLKELELVSLTSLEYVNLERDYSMASRKLFFPRLERLTINDCPNLKGWWKRNGPTGLTPTTSMIHQNQNEPFFPCLSHLNISGCPNLIFLPLFPNIESSKLCKIGFIPFQQTAVPMKSIFSSCSSPNPFTPIRLPRLQYLELEDLEDIEHTLLSVLSFLNIENYCKLDNLPQEIANLSSLKFLYVGDCPNLTSLPKGIGNLSELNSLYIWRCSNLSSLPQEIANLSSLKELRIERCTKLESLPEGMHSLNSLFKLDISECPCLESLPEGISNVSSLITLSIKACCKLVSLPEGMHGLTSLKDLDIKECPSLEALSEGIANLSSLRSLTLESCDKLALLPQGIGNLSSLKSLALERCDNLATLPQGLHGLTSLDQLNIRECHNLESLSEGIVNLSSLTYLSIEKCHKLAALPQGLHGLTSLTHLYIEECPNLHSLPEGICNLSSLVHLSLERCDKLATLPQELHRRTSLKLHIAKCPLLSQRINDDRIRLCSTCVQLEIQECPRLPQRAKEDRHGDRAKIAHVPYALLDDEFMHYLSSAE</sequence>
<feature type="domain" description="Disease resistance protein winged helix" evidence="10">
    <location>
        <begin position="438"/>
        <end position="510"/>
    </location>
</feature>
<name>A0ABM4A0P5_ZIZJJ</name>
<dbReference type="Gene3D" id="1.10.8.430">
    <property type="entry name" value="Helical domain of apoptotic protease-activating factors"/>
    <property type="match status" value="1"/>
</dbReference>
<evidence type="ECO:0000313" key="13">
    <source>
        <dbReference type="Proteomes" id="UP001652623"/>
    </source>
</evidence>
<evidence type="ECO:0000259" key="12">
    <source>
        <dbReference type="Pfam" id="PF25019"/>
    </source>
</evidence>
<keyword evidence="1" id="KW-0433">Leucine-rich repeat</keyword>
<evidence type="ECO:0000256" key="5">
    <source>
        <dbReference type="ARBA" id="ARBA00022840"/>
    </source>
</evidence>
<keyword evidence="4" id="KW-0611">Plant defense</keyword>
<evidence type="ECO:0000259" key="10">
    <source>
        <dbReference type="Pfam" id="PF23559"/>
    </source>
</evidence>
<evidence type="ECO:0000313" key="14">
    <source>
        <dbReference type="RefSeq" id="XP_060670302.1"/>
    </source>
</evidence>
<dbReference type="InterPro" id="IPR056789">
    <property type="entry name" value="LRR_R13L1-DRL21"/>
</dbReference>
<dbReference type="RefSeq" id="XP_060670307.1">
    <property type="nucleotide sequence ID" value="XM_060814324.1"/>
</dbReference>
<dbReference type="InterPro" id="IPR036388">
    <property type="entry name" value="WH-like_DNA-bd_sf"/>
</dbReference>
<keyword evidence="2" id="KW-0677">Repeat</keyword>
<organism evidence="13 16">
    <name type="scientific">Ziziphus jujuba</name>
    <name type="common">Chinese jujube</name>
    <name type="synonym">Ziziphus sativa</name>
    <dbReference type="NCBI Taxonomy" id="326968"/>
    <lineage>
        <taxon>Eukaryota</taxon>
        <taxon>Viridiplantae</taxon>
        <taxon>Streptophyta</taxon>
        <taxon>Embryophyta</taxon>
        <taxon>Tracheophyta</taxon>
        <taxon>Spermatophyta</taxon>
        <taxon>Magnoliopsida</taxon>
        <taxon>eudicotyledons</taxon>
        <taxon>Gunneridae</taxon>
        <taxon>Pentapetalae</taxon>
        <taxon>rosids</taxon>
        <taxon>fabids</taxon>
        <taxon>Rosales</taxon>
        <taxon>Rhamnaceae</taxon>
        <taxon>Paliureae</taxon>
        <taxon>Ziziphus</taxon>
    </lineage>
</organism>
<feature type="domain" description="R13L1/DRL21-like LRR repeat region" evidence="12">
    <location>
        <begin position="704"/>
        <end position="825"/>
    </location>
</feature>
<protein>
    <submittedName>
        <fullName evidence="14 15">Disease resistance protein RGA2-like isoform X1</fullName>
    </submittedName>
</protein>
<dbReference type="PRINTS" id="PR00364">
    <property type="entry name" value="DISEASERSIST"/>
</dbReference>
<evidence type="ECO:0000313" key="15">
    <source>
        <dbReference type="RefSeq" id="XP_060670303.1"/>
    </source>
</evidence>
<dbReference type="RefSeq" id="XP_060670302.1">
    <property type="nucleotide sequence ID" value="XM_060814319.1"/>
</dbReference>
<dbReference type="Gene3D" id="1.20.5.4130">
    <property type="match status" value="1"/>
</dbReference>
<dbReference type="InterPro" id="IPR003591">
    <property type="entry name" value="Leu-rich_rpt_typical-subtyp"/>
</dbReference>
<dbReference type="GeneID" id="107406875"/>
<evidence type="ECO:0000313" key="16">
    <source>
        <dbReference type="RefSeq" id="XP_060670304.1"/>
    </source>
</evidence>
<feature type="domain" description="NB-ARC" evidence="7">
    <location>
        <begin position="204"/>
        <end position="355"/>
    </location>
</feature>
<dbReference type="InterPro" id="IPR032675">
    <property type="entry name" value="LRR_dom_sf"/>
</dbReference>
<evidence type="ECO:0000259" key="7">
    <source>
        <dbReference type="Pfam" id="PF00931"/>
    </source>
</evidence>
<dbReference type="InterPro" id="IPR041118">
    <property type="entry name" value="Rx_N"/>
</dbReference>
<evidence type="ECO:0000313" key="19">
    <source>
        <dbReference type="RefSeq" id="XP_060670307.1"/>
    </source>
</evidence>
<dbReference type="Pfam" id="PF18052">
    <property type="entry name" value="Rx_N"/>
    <property type="match status" value="1"/>
</dbReference>
<evidence type="ECO:0000313" key="20">
    <source>
        <dbReference type="RefSeq" id="XP_060670308.1"/>
    </source>
</evidence>
<dbReference type="Pfam" id="PF23598">
    <property type="entry name" value="LRR_14"/>
    <property type="match status" value="1"/>
</dbReference>
<evidence type="ECO:0000259" key="8">
    <source>
        <dbReference type="Pfam" id="PF18052"/>
    </source>
</evidence>
<dbReference type="InterPro" id="IPR055414">
    <property type="entry name" value="LRR_R13L4/SHOC2-like"/>
</dbReference>
<evidence type="ECO:0000259" key="9">
    <source>
        <dbReference type="Pfam" id="PF23247"/>
    </source>
</evidence>
<evidence type="ECO:0000259" key="11">
    <source>
        <dbReference type="Pfam" id="PF23598"/>
    </source>
</evidence>
<reference evidence="13 14" key="1">
    <citation type="submission" date="2025-05" db="UniProtKB">
        <authorList>
            <consortium name="RefSeq"/>
        </authorList>
    </citation>
    <scope>IDENTIFICATION</scope>
    <source>
        <tissue evidence="14 15">Seedling</tissue>
    </source>
</reference>
<dbReference type="RefSeq" id="XP_060670306.1">
    <property type="nucleotide sequence ID" value="XM_060814323.1"/>
</dbReference>
<dbReference type="Pfam" id="PF25019">
    <property type="entry name" value="LRR_R13L1-DRL21"/>
    <property type="match status" value="1"/>
</dbReference>
<dbReference type="SUPFAM" id="SSF52540">
    <property type="entry name" value="P-loop containing nucleoside triphosphate hydrolases"/>
    <property type="match status" value="1"/>
</dbReference>
<evidence type="ECO:0000256" key="2">
    <source>
        <dbReference type="ARBA" id="ARBA00022737"/>
    </source>
</evidence>
<dbReference type="SMART" id="SM00369">
    <property type="entry name" value="LRR_TYP"/>
    <property type="match status" value="5"/>
</dbReference>
<dbReference type="RefSeq" id="XP_060670303.1">
    <property type="nucleotide sequence ID" value="XM_060814320.1"/>
</dbReference>
<keyword evidence="6" id="KW-0175">Coiled coil</keyword>
<dbReference type="InterPro" id="IPR057135">
    <property type="entry name" value="At4g27190-like_LRR"/>
</dbReference>
<keyword evidence="5" id="KW-0067">ATP-binding</keyword>
<dbReference type="Pfam" id="PF23559">
    <property type="entry name" value="WHD_DRP"/>
    <property type="match status" value="1"/>
</dbReference>
<evidence type="ECO:0000256" key="4">
    <source>
        <dbReference type="ARBA" id="ARBA00022821"/>
    </source>
</evidence>
<dbReference type="InterPro" id="IPR027417">
    <property type="entry name" value="P-loop_NTPase"/>
</dbReference>
<dbReference type="InterPro" id="IPR006553">
    <property type="entry name" value="Leu-rich_rpt_Cys-con_subtyp"/>
</dbReference>
<dbReference type="PANTHER" id="PTHR36766:SF38">
    <property type="entry name" value="DISEASE RESISTANCE PROTEIN RGA3"/>
    <property type="match status" value="1"/>
</dbReference>
<dbReference type="Pfam" id="PF00931">
    <property type="entry name" value="NB-ARC"/>
    <property type="match status" value="1"/>
</dbReference>
<feature type="domain" description="Disease resistance R13L4/SHOC-2-like LRR" evidence="11">
    <location>
        <begin position="968"/>
        <end position="1049"/>
    </location>
</feature>
<dbReference type="RefSeq" id="XP_060670305.1">
    <property type="nucleotide sequence ID" value="XM_060814322.1"/>
</dbReference>
<dbReference type="SMART" id="SM00367">
    <property type="entry name" value="LRR_CC"/>
    <property type="match status" value="5"/>
</dbReference>
<dbReference type="InterPro" id="IPR058922">
    <property type="entry name" value="WHD_DRP"/>
</dbReference>
<dbReference type="PANTHER" id="PTHR36766">
    <property type="entry name" value="PLANT BROAD-SPECTRUM MILDEW RESISTANCE PROTEIN RPW8"/>
    <property type="match status" value="1"/>
</dbReference>
<keyword evidence="13" id="KW-1185">Reference proteome</keyword>
<evidence type="ECO:0000256" key="6">
    <source>
        <dbReference type="SAM" id="Coils"/>
    </source>
</evidence>
<dbReference type="Pfam" id="PF23247">
    <property type="entry name" value="LRR_RPS2"/>
    <property type="match status" value="1"/>
</dbReference>
<evidence type="ECO:0000256" key="3">
    <source>
        <dbReference type="ARBA" id="ARBA00022741"/>
    </source>
</evidence>
<keyword evidence="3" id="KW-0547">Nucleotide-binding</keyword>
<feature type="domain" description="Disease resistance N-terminal" evidence="8">
    <location>
        <begin position="25"/>
        <end position="113"/>
    </location>
</feature>
<evidence type="ECO:0000313" key="18">
    <source>
        <dbReference type="RefSeq" id="XP_060670306.1"/>
    </source>
</evidence>
<dbReference type="Gene3D" id="3.40.50.300">
    <property type="entry name" value="P-loop containing nucleotide triphosphate hydrolases"/>
    <property type="match status" value="1"/>
</dbReference>
<feature type="coiled-coil region" evidence="6">
    <location>
        <begin position="51"/>
        <end position="102"/>
    </location>
</feature>
<dbReference type="RefSeq" id="XP_060670304.1">
    <property type="nucleotide sequence ID" value="XM_060814321.1"/>
</dbReference>
<dbReference type="SUPFAM" id="SSF52058">
    <property type="entry name" value="L domain-like"/>
    <property type="match status" value="2"/>
</dbReference>
<dbReference type="RefSeq" id="XP_060670308.1">
    <property type="nucleotide sequence ID" value="XM_060814325.1"/>
</dbReference>
<proteinExistence type="predicted"/>
<dbReference type="InterPro" id="IPR042197">
    <property type="entry name" value="Apaf_helical"/>
</dbReference>
<feature type="domain" description="Disease resistance protein At4g27190-like leucine-rich repeats" evidence="9">
    <location>
        <begin position="1088"/>
        <end position="1196"/>
    </location>
</feature>
<dbReference type="Gene3D" id="1.10.10.10">
    <property type="entry name" value="Winged helix-like DNA-binding domain superfamily/Winged helix DNA-binding domain"/>
    <property type="match status" value="1"/>
</dbReference>
<accession>A0ABM4A0P5</accession>
<evidence type="ECO:0000256" key="1">
    <source>
        <dbReference type="ARBA" id="ARBA00022614"/>
    </source>
</evidence>
<dbReference type="Gene3D" id="3.80.10.10">
    <property type="entry name" value="Ribonuclease Inhibitor"/>
    <property type="match status" value="4"/>
</dbReference>
<dbReference type="Proteomes" id="UP001652623">
    <property type="component" value="Chromosome 2"/>
</dbReference>